<sequence length="843" mass="88941">MTDETSTGGRAAPHARRGRLRVYLGAAPGVGKTYAMLDEGRRRLERGVDVVVGLVETHDRPQTAALVEGLEVVPRATIHYRGATFTEMDVDAVLARRPTVALVDELAHTNVPGSRNAKRWQDVEELLAAGIDVVTTVNIQHLETLNDVVTSITGIQQKETLPDEVVRRADQIELVDMSPEALRRRLAHGNVYKAEKVDAALANYFRLGNLTALRELALLWTADRVEDSLETYRREHGIDATWATRERVVVAVTGGPESETLIRRAARIAQRASGGELLALHVLRGDGIADVEPSSLVRLRTLVESLGGSWHAVMADDVADAVLDFARAVNASQILLGATRRSRLAAAVSPGIAPGVIRGSGEIDVLVVTHEHAGRATLRRSRRGSLGPRRVAAGWALAALGPPVLAFGLGAASGPGALPTVLMLFLALTVGVAIIGGLLPALLAAVASGLLSNYLFTPPLYTWTIAEPQNALAILVLVVVAAAVSAVVDVSARRSTEAARARTEADALTRIAGSVLRGGDAVASMLAQLRATLHLAGVALQRRDVATGSWQDVAMSGTPLAAGDDQVVPISGELRLRLWGGPMPPSDLRLAGAVGYQAEAVLERDHLRAEARASRAERERGAMRTALLAAVSHDLRTPLAAMKAGISALRTTHGIPEVDREELLADVDHHADRLQLLIDNLLDMSRLDSGAVTPRLERLALDEVVPRAVDSVADGAVAIDVPESLPLVMADAGLLERAVANVIENAVRHSPPGAAVHVSAQCVGDHLVIRVVDHGPGVPDAGKELMFTAFQRLGDAPRGKGVGLGLAVARGFVEANGGTIEAEDTPGGGLTMVVNLPLNGGTR</sequence>
<evidence type="ECO:0000256" key="12">
    <source>
        <dbReference type="ARBA" id="ARBA00023012"/>
    </source>
</evidence>
<dbReference type="PANTHER" id="PTHR45569:SF1">
    <property type="entry name" value="SENSOR PROTEIN KDPD"/>
    <property type="match status" value="1"/>
</dbReference>
<evidence type="ECO:0000256" key="5">
    <source>
        <dbReference type="ARBA" id="ARBA00022553"/>
    </source>
</evidence>
<dbReference type="InterPro" id="IPR025201">
    <property type="entry name" value="KdpD_TM"/>
</dbReference>
<dbReference type="GO" id="GO:0016301">
    <property type="term" value="F:kinase activity"/>
    <property type="evidence" value="ECO:0007669"/>
    <property type="project" value="UniProtKB-KW"/>
</dbReference>
<dbReference type="InterPro" id="IPR004358">
    <property type="entry name" value="Sig_transdc_His_kin-like_C"/>
</dbReference>
<keyword evidence="7 14" id="KW-0812">Transmembrane</keyword>
<dbReference type="Pfam" id="PF00582">
    <property type="entry name" value="Usp"/>
    <property type="match status" value="1"/>
</dbReference>
<keyword evidence="13 14" id="KW-0472">Membrane</keyword>
<dbReference type="Pfam" id="PF02518">
    <property type="entry name" value="HATPase_c"/>
    <property type="match status" value="1"/>
</dbReference>
<dbReference type="InterPro" id="IPR003661">
    <property type="entry name" value="HisK_dim/P_dom"/>
</dbReference>
<evidence type="ECO:0000256" key="7">
    <source>
        <dbReference type="ARBA" id="ARBA00022692"/>
    </source>
</evidence>
<evidence type="ECO:0000256" key="6">
    <source>
        <dbReference type="ARBA" id="ARBA00022679"/>
    </source>
</evidence>
<keyword evidence="6" id="KW-0808">Transferase</keyword>
<dbReference type="InterPro" id="IPR003594">
    <property type="entry name" value="HATPase_dom"/>
</dbReference>
<proteinExistence type="predicted"/>
<dbReference type="EC" id="2.7.13.3" evidence="4"/>
<comment type="caution">
    <text evidence="16">The sequence shown here is derived from an EMBL/GenBank/DDBJ whole genome shotgun (WGS) entry which is preliminary data.</text>
</comment>
<organism evidence="16 17">
    <name type="scientific">Cellulomonas phragmiteti</name>
    <dbReference type="NCBI Taxonomy" id="478780"/>
    <lineage>
        <taxon>Bacteria</taxon>
        <taxon>Bacillati</taxon>
        <taxon>Actinomycetota</taxon>
        <taxon>Actinomycetes</taxon>
        <taxon>Micrococcales</taxon>
        <taxon>Cellulomonadaceae</taxon>
        <taxon>Cellulomonas</taxon>
    </lineage>
</organism>
<accession>A0ABQ4DQG8</accession>
<dbReference type="PRINTS" id="PR00344">
    <property type="entry name" value="BCTRLSENSOR"/>
</dbReference>
<evidence type="ECO:0000256" key="4">
    <source>
        <dbReference type="ARBA" id="ARBA00012438"/>
    </source>
</evidence>
<dbReference type="InterPro" id="IPR005467">
    <property type="entry name" value="His_kinase_dom"/>
</dbReference>
<dbReference type="Pfam" id="PF00512">
    <property type="entry name" value="HisKA"/>
    <property type="match status" value="1"/>
</dbReference>
<dbReference type="Proteomes" id="UP000614741">
    <property type="component" value="Unassembled WGS sequence"/>
</dbReference>
<keyword evidence="10" id="KW-0067">ATP-binding</keyword>
<protein>
    <recommendedName>
        <fullName evidence="4">histidine kinase</fullName>
        <ecNumber evidence="4">2.7.13.3</ecNumber>
    </recommendedName>
</protein>
<dbReference type="RefSeq" id="WP_203675509.1">
    <property type="nucleotide sequence ID" value="NZ_BONP01000022.1"/>
</dbReference>
<dbReference type="InterPro" id="IPR003852">
    <property type="entry name" value="Sig_transdc_His_kinase_KdpD_N"/>
</dbReference>
<comment type="catalytic activity">
    <reaction evidence="1">
        <text>ATP + protein L-histidine = ADP + protein N-phospho-L-histidine.</text>
        <dbReference type="EC" id="2.7.13.3"/>
    </reaction>
</comment>
<evidence type="ECO:0000256" key="8">
    <source>
        <dbReference type="ARBA" id="ARBA00022741"/>
    </source>
</evidence>
<reference evidence="16 17" key="1">
    <citation type="submission" date="2021-01" db="EMBL/GenBank/DDBJ databases">
        <title>Whole genome shotgun sequence of Cellulomonas phragmiteti NBRC 110785.</title>
        <authorList>
            <person name="Komaki H."/>
            <person name="Tamura T."/>
        </authorList>
    </citation>
    <scope>NUCLEOTIDE SEQUENCE [LARGE SCALE GENOMIC DNA]</scope>
    <source>
        <strain evidence="16 17">NBRC 110785</strain>
    </source>
</reference>
<dbReference type="InterPro" id="IPR036890">
    <property type="entry name" value="HATPase_C_sf"/>
</dbReference>
<dbReference type="Gene3D" id="1.10.287.130">
    <property type="match status" value="1"/>
</dbReference>
<dbReference type="SUPFAM" id="SSF52402">
    <property type="entry name" value="Adenine nucleotide alpha hydrolases-like"/>
    <property type="match status" value="1"/>
</dbReference>
<feature type="transmembrane region" description="Helical" evidence="14">
    <location>
        <begin position="471"/>
        <end position="492"/>
    </location>
</feature>
<feature type="transmembrane region" description="Helical" evidence="14">
    <location>
        <begin position="392"/>
        <end position="412"/>
    </location>
</feature>
<evidence type="ECO:0000256" key="1">
    <source>
        <dbReference type="ARBA" id="ARBA00000085"/>
    </source>
</evidence>
<dbReference type="SMART" id="SM00387">
    <property type="entry name" value="HATPase_c"/>
    <property type="match status" value="1"/>
</dbReference>
<dbReference type="Gene3D" id="1.20.120.620">
    <property type="entry name" value="Backbone structure of the membrane domain of e. Coli histidine kinase receptor kdpd"/>
    <property type="match status" value="1"/>
</dbReference>
<dbReference type="Pfam" id="PF02702">
    <property type="entry name" value="KdpD"/>
    <property type="match status" value="1"/>
</dbReference>
<evidence type="ECO:0000313" key="16">
    <source>
        <dbReference type="EMBL" id="GIG41212.1"/>
    </source>
</evidence>
<dbReference type="InterPro" id="IPR038318">
    <property type="entry name" value="KdpD_sf"/>
</dbReference>
<evidence type="ECO:0000256" key="11">
    <source>
        <dbReference type="ARBA" id="ARBA00022989"/>
    </source>
</evidence>
<evidence type="ECO:0000256" key="3">
    <source>
        <dbReference type="ARBA" id="ARBA00004236"/>
    </source>
</evidence>
<dbReference type="InterPro" id="IPR014729">
    <property type="entry name" value="Rossmann-like_a/b/a_fold"/>
</dbReference>
<dbReference type="SUPFAM" id="SSF47384">
    <property type="entry name" value="Homodimeric domain of signal transducing histidine kinase"/>
    <property type="match status" value="1"/>
</dbReference>
<dbReference type="InterPro" id="IPR052023">
    <property type="entry name" value="Histidine_kinase_KdpD"/>
</dbReference>
<keyword evidence="8" id="KW-0547">Nucleotide-binding</keyword>
<name>A0ABQ4DQG8_9CELL</name>
<dbReference type="Gene3D" id="3.40.50.300">
    <property type="entry name" value="P-loop containing nucleotide triphosphate hydrolases"/>
    <property type="match status" value="1"/>
</dbReference>
<keyword evidence="12" id="KW-0902">Two-component regulatory system</keyword>
<dbReference type="InterPro" id="IPR006016">
    <property type="entry name" value="UspA"/>
</dbReference>
<keyword evidence="9 16" id="KW-0418">Kinase</keyword>
<dbReference type="SMART" id="SM00388">
    <property type="entry name" value="HisKA"/>
    <property type="match status" value="1"/>
</dbReference>
<evidence type="ECO:0000259" key="15">
    <source>
        <dbReference type="PROSITE" id="PS50109"/>
    </source>
</evidence>
<keyword evidence="17" id="KW-1185">Reference proteome</keyword>
<evidence type="ECO:0000256" key="2">
    <source>
        <dbReference type="ARBA" id="ARBA00004141"/>
    </source>
</evidence>
<dbReference type="CDD" id="cd00082">
    <property type="entry name" value="HisKA"/>
    <property type="match status" value="1"/>
</dbReference>
<dbReference type="InterPro" id="IPR036097">
    <property type="entry name" value="HisK_dim/P_sf"/>
</dbReference>
<dbReference type="PANTHER" id="PTHR45569">
    <property type="entry name" value="SENSOR PROTEIN KDPD"/>
    <property type="match status" value="1"/>
</dbReference>
<evidence type="ECO:0000256" key="9">
    <source>
        <dbReference type="ARBA" id="ARBA00022777"/>
    </source>
</evidence>
<evidence type="ECO:0000256" key="10">
    <source>
        <dbReference type="ARBA" id="ARBA00022840"/>
    </source>
</evidence>
<dbReference type="Gene3D" id="3.30.565.10">
    <property type="entry name" value="Histidine kinase-like ATPase, C-terminal domain"/>
    <property type="match status" value="1"/>
</dbReference>
<dbReference type="Gene3D" id="3.40.50.620">
    <property type="entry name" value="HUPs"/>
    <property type="match status" value="1"/>
</dbReference>
<dbReference type="SUPFAM" id="SSF55874">
    <property type="entry name" value="ATPase domain of HSP90 chaperone/DNA topoisomerase II/histidine kinase"/>
    <property type="match status" value="1"/>
</dbReference>
<dbReference type="EMBL" id="BONP01000022">
    <property type="protein sequence ID" value="GIG41212.1"/>
    <property type="molecule type" value="Genomic_DNA"/>
</dbReference>
<evidence type="ECO:0000313" key="17">
    <source>
        <dbReference type="Proteomes" id="UP000614741"/>
    </source>
</evidence>
<dbReference type="InterPro" id="IPR027417">
    <property type="entry name" value="P-loop_NTPase"/>
</dbReference>
<comment type="subcellular location">
    <subcellularLocation>
        <location evidence="3">Cell membrane</location>
    </subcellularLocation>
    <subcellularLocation>
        <location evidence="2">Membrane</location>
        <topology evidence="2">Multi-pass membrane protein</topology>
    </subcellularLocation>
</comment>
<keyword evidence="11 14" id="KW-1133">Transmembrane helix</keyword>
<dbReference type="CDD" id="cd00075">
    <property type="entry name" value="HATPase"/>
    <property type="match status" value="1"/>
</dbReference>
<evidence type="ECO:0000256" key="13">
    <source>
        <dbReference type="ARBA" id="ARBA00023136"/>
    </source>
</evidence>
<feature type="transmembrane region" description="Helical" evidence="14">
    <location>
        <begin position="424"/>
        <end position="451"/>
    </location>
</feature>
<dbReference type="Pfam" id="PF13493">
    <property type="entry name" value="DUF4118"/>
    <property type="match status" value="1"/>
</dbReference>
<gene>
    <name evidence="16" type="ORF">Cph01nite_29740</name>
</gene>
<dbReference type="PROSITE" id="PS50109">
    <property type="entry name" value="HIS_KIN"/>
    <property type="match status" value="1"/>
</dbReference>
<keyword evidence="5" id="KW-0597">Phosphoprotein</keyword>
<evidence type="ECO:0000256" key="14">
    <source>
        <dbReference type="SAM" id="Phobius"/>
    </source>
</evidence>
<feature type="domain" description="Histidine kinase" evidence="15">
    <location>
        <begin position="630"/>
        <end position="840"/>
    </location>
</feature>